<evidence type="ECO:0000256" key="6">
    <source>
        <dbReference type="ARBA" id="ARBA00050038"/>
    </source>
</evidence>
<proteinExistence type="inferred from homology"/>
<comment type="caution">
    <text evidence="10">The sequence shown here is derived from an EMBL/GenBank/DDBJ whole genome shotgun (WGS) entry which is preliminary data.</text>
</comment>
<dbReference type="PANTHER" id="PTHR17224">
    <property type="entry name" value="PEPTIDYL-TRNA HYDROLASE"/>
    <property type="match status" value="1"/>
</dbReference>
<name>A0A1F4WLW8_UNCKA</name>
<evidence type="ECO:0000313" key="11">
    <source>
        <dbReference type="Proteomes" id="UP000179113"/>
    </source>
</evidence>
<comment type="subunit">
    <text evidence="7">Monomer.</text>
</comment>
<accession>A0A1F4WLW8</accession>
<keyword evidence="3 7" id="KW-0378">Hydrolase</keyword>
<comment type="similarity">
    <text evidence="5 7 9">Belongs to the PTH family.</text>
</comment>
<dbReference type="InterPro" id="IPR036416">
    <property type="entry name" value="Pept_tRNA_hydro_sf"/>
</dbReference>
<dbReference type="GO" id="GO:0006515">
    <property type="term" value="P:protein quality control for misfolded or incompletely synthesized proteins"/>
    <property type="evidence" value="ECO:0007669"/>
    <property type="project" value="UniProtKB-UniRule"/>
</dbReference>
<dbReference type="InterPro" id="IPR001328">
    <property type="entry name" value="Pept_tRNA_hydro"/>
</dbReference>
<evidence type="ECO:0000256" key="7">
    <source>
        <dbReference type="HAMAP-Rule" id="MF_00083"/>
    </source>
</evidence>
<feature type="binding site" evidence="7">
    <location>
        <position position="14"/>
    </location>
    <ligand>
        <name>tRNA</name>
        <dbReference type="ChEBI" id="CHEBI:17843"/>
    </ligand>
</feature>
<evidence type="ECO:0000256" key="5">
    <source>
        <dbReference type="ARBA" id="ARBA00038063"/>
    </source>
</evidence>
<evidence type="ECO:0000256" key="1">
    <source>
        <dbReference type="ARBA" id="ARBA00013260"/>
    </source>
</evidence>
<dbReference type="Proteomes" id="UP000179113">
    <property type="component" value="Unassembled WGS sequence"/>
</dbReference>
<sequence length="168" mass="18882">MKLIVGLGNPGDKYIKTRHNVGFILLENIVRERGLEFTTEKKFDAEIALEPEYIFLKPHTFMNNSGRAVSKALNFYKIDPENLIVIHDDVDLLIGKLKNQTGANSAGHRGVESVITELGTKEFRRIRIGVGRPVDTSKYNVEDWVLSDMDSDDLTAITHLTEAVKSLI</sequence>
<comment type="function">
    <text evidence="7">Catalyzes the release of premature peptidyl moieties from peptidyl-tRNA molecules trapped in stalled 50S ribosomal subunits, and thus maintains levels of free tRNAs and 50S ribosomes.</text>
</comment>
<organism evidence="10 11">
    <name type="scientific">candidate division WWE3 bacterium RIFOXYC1_FULL_39_7</name>
    <dbReference type="NCBI Taxonomy" id="1802643"/>
    <lineage>
        <taxon>Bacteria</taxon>
        <taxon>Katanobacteria</taxon>
    </lineage>
</organism>
<evidence type="ECO:0000256" key="3">
    <source>
        <dbReference type="ARBA" id="ARBA00022801"/>
    </source>
</evidence>
<dbReference type="HAMAP" id="MF_00083">
    <property type="entry name" value="Pept_tRNA_hydro_bact"/>
    <property type="match status" value="1"/>
</dbReference>
<dbReference type="NCBIfam" id="TIGR00447">
    <property type="entry name" value="pth"/>
    <property type="match status" value="1"/>
</dbReference>
<feature type="binding site" evidence="7">
    <location>
        <position position="63"/>
    </location>
    <ligand>
        <name>tRNA</name>
        <dbReference type="ChEBI" id="CHEBI:17843"/>
    </ligand>
</feature>
<dbReference type="PROSITE" id="PS01195">
    <property type="entry name" value="PEPT_TRNA_HYDROL_1"/>
    <property type="match status" value="1"/>
</dbReference>
<dbReference type="GO" id="GO:0004045">
    <property type="term" value="F:peptidyl-tRNA hydrolase activity"/>
    <property type="evidence" value="ECO:0007669"/>
    <property type="project" value="UniProtKB-UniRule"/>
</dbReference>
<keyword evidence="2 7" id="KW-0820">tRNA-binding</keyword>
<keyword evidence="7" id="KW-0963">Cytoplasm</keyword>
<evidence type="ECO:0000256" key="2">
    <source>
        <dbReference type="ARBA" id="ARBA00022555"/>
    </source>
</evidence>
<evidence type="ECO:0000256" key="9">
    <source>
        <dbReference type="RuleBase" id="RU004320"/>
    </source>
</evidence>
<evidence type="ECO:0000313" key="10">
    <source>
        <dbReference type="EMBL" id="OGC70427.1"/>
    </source>
</evidence>
<dbReference type="EMBL" id="MEWA01000006">
    <property type="protein sequence ID" value="OGC70427.1"/>
    <property type="molecule type" value="Genomic_DNA"/>
</dbReference>
<feature type="site" description="Discriminates between blocked and unblocked aminoacyl-tRNA" evidence="7">
    <location>
        <position position="9"/>
    </location>
</feature>
<comment type="subcellular location">
    <subcellularLocation>
        <location evidence="7">Cytoplasm</location>
    </subcellularLocation>
</comment>
<dbReference type="EC" id="3.1.1.29" evidence="1 7"/>
<feature type="site" description="Stabilizes the basic form of H active site to accept a proton" evidence="7">
    <location>
        <position position="88"/>
    </location>
</feature>
<evidence type="ECO:0000256" key="4">
    <source>
        <dbReference type="ARBA" id="ARBA00022884"/>
    </source>
</evidence>
<keyword evidence="4 7" id="KW-0694">RNA-binding</keyword>
<dbReference type="InterPro" id="IPR018171">
    <property type="entry name" value="Pept_tRNA_hydro_CS"/>
</dbReference>
<dbReference type="PANTHER" id="PTHR17224:SF1">
    <property type="entry name" value="PEPTIDYL-TRNA HYDROLASE"/>
    <property type="match status" value="1"/>
</dbReference>
<feature type="binding site" evidence="7">
    <location>
        <position position="61"/>
    </location>
    <ligand>
        <name>tRNA</name>
        <dbReference type="ChEBI" id="CHEBI:17843"/>
    </ligand>
</feature>
<reference evidence="10 11" key="1">
    <citation type="journal article" date="2016" name="Nat. Commun.">
        <title>Thousands of microbial genomes shed light on interconnected biogeochemical processes in an aquifer system.</title>
        <authorList>
            <person name="Anantharaman K."/>
            <person name="Brown C.T."/>
            <person name="Hug L.A."/>
            <person name="Sharon I."/>
            <person name="Castelle C.J."/>
            <person name="Probst A.J."/>
            <person name="Thomas B.C."/>
            <person name="Singh A."/>
            <person name="Wilkins M.J."/>
            <person name="Karaoz U."/>
            <person name="Brodie E.L."/>
            <person name="Williams K.H."/>
            <person name="Hubbard S.S."/>
            <person name="Banfield J.F."/>
        </authorList>
    </citation>
    <scope>NUCLEOTIDE SEQUENCE [LARGE SCALE GENOMIC DNA]</scope>
</reference>
<dbReference type="SUPFAM" id="SSF53178">
    <property type="entry name" value="Peptidyl-tRNA hydrolase-like"/>
    <property type="match status" value="1"/>
</dbReference>
<comment type="catalytic activity">
    <reaction evidence="7 8">
        <text>an N-acyl-L-alpha-aminoacyl-tRNA + H2O = an N-acyl-L-amino acid + a tRNA + H(+)</text>
        <dbReference type="Rhea" id="RHEA:54448"/>
        <dbReference type="Rhea" id="RHEA-COMP:10123"/>
        <dbReference type="Rhea" id="RHEA-COMP:13883"/>
        <dbReference type="ChEBI" id="CHEBI:15377"/>
        <dbReference type="ChEBI" id="CHEBI:15378"/>
        <dbReference type="ChEBI" id="CHEBI:59874"/>
        <dbReference type="ChEBI" id="CHEBI:78442"/>
        <dbReference type="ChEBI" id="CHEBI:138191"/>
        <dbReference type="EC" id="3.1.1.29"/>
    </reaction>
</comment>
<gene>
    <name evidence="7" type="primary">pth</name>
    <name evidence="10" type="ORF">A2415_01345</name>
</gene>
<comment type="function">
    <text evidence="7">Hydrolyzes ribosome-free peptidyl-tRNAs (with 1 or more amino acids incorporated), which drop off the ribosome during protein synthesis, or as a result of ribosome stalling.</text>
</comment>
<evidence type="ECO:0000256" key="8">
    <source>
        <dbReference type="RuleBase" id="RU000673"/>
    </source>
</evidence>
<protein>
    <recommendedName>
        <fullName evidence="6 7">Peptidyl-tRNA hydrolase</fullName>
        <shortName evidence="7">Pth</shortName>
        <ecNumber evidence="1 7">3.1.1.29</ecNumber>
    </recommendedName>
</protein>
<feature type="active site" description="Proton acceptor" evidence="7">
    <location>
        <position position="19"/>
    </location>
</feature>
<dbReference type="CDD" id="cd00462">
    <property type="entry name" value="PTH"/>
    <property type="match status" value="1"/>
</dbReference>
<dbReference type="Gene3D" id="3.40.50.1470">
    <property type="entry name" value="Peptidyl-tRNA hydrolase"/>
    <property type="match status" value="1"/>
</dbReference>
<dbReference type="GO" id="GO:0072344">
    <property type="term" value="P:rescue of stalled ribosome"/>
    <property type="evidence" value="ECO:0007669"/>
    <property type="project" value="UniProtKB-UniRule"/>
</dbReference>
<comment type="caution">
    <text evidence="7">Lacks conserved residue(s) required for the propagation of feature annotation.</text>
</comment>
<dbReference type="GO" id="GO:0000049">
    <property type="term" value="F:tRNA binding"/>
    <property type="evidence" value="ECO:0007669"/>
    <property type="project" value="UniProtKB-UniRule"/>
</dbReference>
<dbReference type="AlphaFoldDB" id="A0A1F4WLW8"/>
<dbReference type="GO" id="GO:0005737">
    <property type="term" value="C:cytoplasm"/>
    <property type="evidence" value="ECO:0007669"/>
    <property type="project" value="UniProtKB-SubCell"/>
</dbReference>
<dbReference type="Pfam" id="PF01195">
    <property type="entry name" value="Pept_tRNA_hydro"/>
    <property type="match status" value="1"/>
</dbReference>